<keyword evidence="1" id="KW-0812">Transmembrane</keyword>
<reference evidence="2 3" key="1">
    <citation type="submission" date="2020-05" db="EMBL/GenBank/DDBJ databases">
        <title>Bremerella alba sp. nov., a novel planctomycete isolated from the surface of the macroalga Fucus spiralis.</title>
        <authorList>
            <person name="Godinho O."/>
            <person name="Botelho R."/>
            <person name="Albuquerque L."/>
            <person name="Wiegand S."/>
            <person name="Da Costa M.S."/>
            <person name="Lobo-Da-Cunha A."/>
            <person name="Jogler C."/>
            <person name="Lage O.M."/>
        </authorList>
    </citation>
    <scope>NUCLEOTIDE SEQUENCE [LARGE SCALE GENOMIC DNA]</scope>
    <source>
        <strain evidence="2 3">FF15</strain>
    </source>
</reference>
<evidence type="ECO:0000313" key="2">
    <source>
        <dbReference type="EMBL" id="MBA2115006.1"/>
    </source>
</evidence>
<feature type="transmembrane region" description="Helical" evidence="1">
    <location>
        <begin position="23"/>
        <end position="49"/>
    </location>
</feature>
<keyword evidence="3" id="KW-1185">Reference proteome</keyword>
<protein>
    <submittedName>
        <fullName evidence="2">Uncharacterized protein</fullName>
    </submittedName>
</protein>
<keyword evidence="1" id="KW-1133">Transmembrane helix</keyword>
<accession>A0A7V8V543</accession>
<gene>
    <name evidence="2" type="ORF">HOV93_21780</name>
</gene>
<name>A0A7V8V543_9BACT</name>
<sequence length="87" mass="9060">MLVVAPAMVQLHTSGHFYGSSAFAIPLQSCGVFCYIAFPVASIFCGYFGVNKSSGVALVIGILVCVIAVFELLIVAVFFVVTLAGPV</sequence>
<evidence type="ECO:0000313" key="3">
    <source>
        <dbReference type="Proteomes" id="UP000551616"/>
    </source>
</evidence>
<feature type="transmembrane region" description="Helical" evidence="1">
    <location>
        <begin position="56"/>
        <end position="81"/>
    </location>
</feature>
<dbReference type="AlphaFoldDB" id="A0A7V8V543"/>
<evidence type="ECO:0000256" key="1">
    <source>
        <dbReference type="SAM" id="Phobius"/>
    </source>
</evidence>
<keyword evidence="1" id="KW-0472">Membrane</keyword>
<proteinExistence type="predicted"/>
<organism evidence="2 3">
    <name type="scientific">Bremerella alba</name>
    <dbReference type="NCBI Taxonomy" id="980252"/>
    <lineage>
        <taxon>Bacteria</taxon>
        <taxon>Pseudomonadati</taxon>
        <taxon>Planctomycetota</taxon>
        <taxon>Planctomycetia</taxon>
        <taxon>Pirellulales</taxon>
        <taxon>Pirellulaceae</taxon>
        <taxon>Bremerella</taxon>
    </lineage>
</organism>
<comment type="caution">
    <text evidence="2">The sequence shown here is derived from an EMBL/GenBank/DDBJ whole genome shotgun (WGS) entry which is preliminary data.</text>
</comment>
<dbReference type="EMBL" id="JABRWO010000005">
    <property type="protein sequence ID" value="MBA2115006.1"/>
    <property type="molecule type" value="Genomic_DNA"/>
</dbReference>
<dbReference type="Proteomes" id="UP000551616">
    <property type="component" value="Unassembled WGS sequence"/>
</dbReference>